<keyword evidence="3" id="KW-0536">Nodulation</keyword>
<keyword evidence="5" id="KW-0201">Cytochrome c-type biogenesis</keyword>
<dbReference type="PROSITE" id="PS00211">
    <property type="entry name" value="ABC_TRANSPORTER_1"/>
    <property type="match status" value="1"/>
</dbReference>
<dbReference type="Pfam" id="PF00005">
    <property type="entry name" value="ABC_tran"/>
    <property type="match status" value="1"/>
</dbReference>
<dbReference type="InterPro" id="IPR005895">
    <property type="entry name" value="ABC_transptr_haem_export_CcmA"/>
</dbReference>
<comment type="similarity">
    <text evidence="1">Belongs to the ABC transporter superfamily.</text>
</comment>
<evidence type="ECO:0000256" key="3">
    <source>
        <dbReference type="ARBA" id="ARBA00022458"/>
    </source>
</evidence>
<dbReference type="AlphaFoldDB" id="A0A251XBV2"/>
<dbReference type="PROSITE" id="PS50893">
    <property type="entry name" value="ABC_TRANSPORTER_2"/>
    <property type="match status" value="1"/>
</dbReference>
<dbReference type="PANTHER" id="PTHR42711">
    <property type="entry name" value="ABC TRANSPORTER ATP-BINDING PROTEIN"/>
    <property type="match status" value="1"/>
</dbReference>
<comment type="caution">
    <text evidence="8">The sequence shown here is derived from an EMBL/GenBank/DDBJ whole genome shotgun (WGS) entry which is preliminary data.</text>
</comment>
<dbReference type="Proteomes" id="UP000194798">
    <property type="component" value="Unassembled WGS sequence"/>
</dbReference>
<organism evidence="8 9">
    <name type="scientific">Thioflexithrix psekupsensis</name>
    <dbReference type="NCBI Taxonomy" id="1570016"/>
    <lineage>
        <taxon>Bacteria</taxon>
        <taxon>Pseudomonadati</taxon>
        <taxon>Pseudomonadota</taxon>
        <taxon>Gammaproteobacteria</taxon>
        <taxon>Thiotrichales</taxon>
        <taxon>Thioflexithrix</taxon>
    </lineage>
</organism>
<reference evidence="8 9" key="1">
    <citation type="submission" date="2016-12" db="EMBL/GenBank/DDBJ databases">
        <title>Thioflexothrix psekupsii D3 genome sequencing and assembly.</title>
        <authorList>
            <person name="Fomenkov A."/>
            <person name="Vincze T."/>
            <person name="Grabovich M."/>
            <person name="Anton B.P."/>
            <person name="Dubinina G."/>
            <person name="Orlova M."/>
            <person name="Belousova E."/>
            <person name="Roberts R.J."/>
        </authorList>
    </citation>
    <scope>NUCLEOTIDE SEQUENCE [LARGE SCALE GENOMIC DNA]</scope>
    <source>
        <strain evidence="8">D3</strain>
    </source>
</reference>
<proteinExistence type="inferred from homology"/>
<dbReference type="InterPro" id="IPR003439">
    <property type="entry name" value="ABC_transporter-like_ATP-bd"/>
</dbReference>
<dbReference type="GO" id="GO:0005524">
    <property type="term" value="F:ATP binding"/>
    <property type="evidence" value="ECO:0007669"/>
    <property type="project" value="UniProtKB-KW"/>
</dbReference>
<protein>
    <submittedName>
        <fullName evidence="8">Heme ABC exporter, ATP-binding protein CcmA</fullName>
    </submittedName>
</protein>
<dbReference type="SMART" id="SM00382">
    <property type="entry name" value="AAA"/>
    <property type="match status" value="1"/>
</dbReference>
<name>A0A251XBV2_9GAMM</name>
<dbReference type="InterPro" id="IPR050763">
    <property type="entry name" value="ABC_transporter_ATP-binding"/>
</dbReference>
<dbReference type="PANTHER" id="PTHR42711:SF5">
    <property type="entry name" value="ABC TRANSPORTER ATP-BINDING PROTEIN NATA"/>
    <property type="match status" value="1"/>
</dbReference>
<dbReference type="GO" id="GO:0017004">
    <property type="term" value="P:cytochrome complex assembly"/>
    <property type="evidence" value="ECO:0007669"/>
    <property type="project" value="UniProtKB-KW"/>
</dbReference>
<evidence type="ECO:0000256" key="5">
    <source>
        <dbReference type="ARBA" id="ARBA00022748"/>
    </source>
</evidence>
<dbReference type="GO" id="GO:0016887">
    <property type="term" value="F:ATP hydrolysis activity"/>
    <property type="evidence" value="ECO:0007669"/>
    <property type="project" value="InterPro"/>
</dbReference>
<evidence type="ECO:0000313" key="9">
    <source>
        <dbReference type="Proteomes" id="UP000194798"/>
    </source>
</evidence>
<sequence>MLNNDLINSKLDPLNPAIHVKHLSKTYGEFKAVKNISFSAQSGQIVGLLGPNGAGKTTTLRLLAGIMAMSAGQIEICGYDISQHLFEVRRRIGFLSGDTQLYRRLSPRENMNYFGLLHQLPPAQLKQRIEQLIEQFEMQSFAHRPVEKLSSGQKQRANIARILVHQPRVLILDEITASLDIISSQFMMDFLKQEKQRGCSILFSTHIMSEAEYLCDHILLLYQGDILDEGSPEQLMQQSQAANLTEAFLHQIKHYSQQGNLP</sequence>
<feature type="domain" description="ABC transporter" evidence="7">
    <location>
        <begin position="18"/>
        <end position="248"/>
    </location>
</feature>
<evidence type="ECO:0000256" key="4">
    <source>
        <dbReference type="ARBA" id="ARBA00022741"/>
    </source>
</evidence>
<keyword evidence="4" id="KW-0547">Nucleotide-binding</keyword>
<dbReference type="GO" id="GO:0022857">
    <property type="term" value="F:transmembrane transporter activity"/>
    <property type="evidence" value="ECO:0007669"/>
    <property type="project" value="InterPro"/>
</dbReference>
<evidence type="ECO:0000256" key="1">
    <source>
        <dbReference type="ARBA" id="ARBA00005417"/>
    </source>
</evidence>
<dbReference type="RefSeq" id="WP_086486606.1">
    <property type="nucleotide sequence ID" value="NZ_MSLT01000001.1"/>
</dbReference>
<keyword evidence="6 8" id="KW-0067">ATP-binding</keyword>
<gene>
    <name evidence="8" type="ORF">TPSD3_00315</name>
</gene>
<dbReference type="InterPro" id="IPR003593">
    <property type="entry name" value="AAA+_ATPase"/>
</dbReference>
<evidence type="ECO:0000256" key="6">
    <source>
        <dbReference type="ARBA" id="ARBA00022840"/>
    </source>
</evidence>
<evidence type="ECO:0000313" key="8">
    <source>
        <dbReference type="EMBL" id="OUD16206.1"/>
    </source>
</evidence>
<keyword evidence="9" id="KW-1185">Reference proteome</keyword>
<accession>A0A251XBV2</accession>
<evidence type="ECO:0000259" key="7">
    <source>
        <dbReference type="PROSITE" id="PS50893"/>
    </source>
</evidence>
<dbReference type="SUPFAM" id="SSF52540">
    <property type="entry name" value="P-loop containing nucleoside triphosphate hydrolases"/>
    <property type="match status" value="1"/>
</dbReference>
<dbReference type="OrthoDB" id="9781337at2"/>
<evidence type="ECO:0000256" key="2">
    <source>
        <dbReference type="ARBA" id="ARBA00022448"/>
    </source>
</evidence>
<keyword evidence="2" id="KW-0813">Transport</keyword>
<dbReference type="InterPro" id="IPR017871">
    <property type="entry name" value="ABC_transporter-like_CS"/>
</dbReference>
<dbReference type="Gene3D" id="3.40.50.300">
    <property type="entry name" value="P-loop containing nucleotide triphosphate hydrolases"/>
    <property type="match status" value="1"/>
</dbReference>
<dbReference type="NCBIfam" id="TIGR01189">
    <property type="entry name" value="ccmA"/>
    <property type="match status" value="1"/>
</dbReference>
<dbReference type="InterPro" id="IPR027417">
    <property type="entry name" value="P-loop_NTPase"/>
</dbReference>
<dbReference type="EMBL" id="MSLT01000001">
    <property type="protein sequence ID" value="OUD16206.1"/>
    <property type="molecule type" value="Genomic_DNA"/>
</dbReference>